<dbReference type="OrthoDB" id="7180791at2"/>
<dbReference type="GO" id="GO:0004565">
    <property type="term" value="F:beta-galactosidase activity"/>
    <property type="evidence" value="ECO:0007669"/>
    <property type="project" value="InterPro"/>
</dbReference>
<evidence type="ECO:0000259" key="3">
    <source>
        <dbReference type="Pfam" id="PF02449"/>
    </source>
</evidence>
<dbReference type="EMBL" id="WBMT01000017">
    <property type="protein sequence ID" value="KAB2344173.1"/>
    <property type="molecule type" value="Genomic_DNA"/>
</dbReference>
<dbReference type="Pfam" id="PF02449">
    <property type="entry name" value="Glyco_hydro_42"/>
    <property type="match status" value="1"/>
</dbReference>
<reference evidence="4 5" key="1">
    <citation type="submission" date="2019-09" db="EMBL/GenBank/DDBJ databases">
        <title>Actinomadura physcomitrii sp. nov., a novel actinomycete isolated from moss [Physcomitrium sphaericum (Ludw) Fuernr].</title>
        <authorList>
            <person name="Zhuang X."/>
            <person name="Liu C."/>
        </authorList>
    </citation>
    <scope>NUCLEOTIDE SEQUENCE [LARGE SCALE GENOMIC DNA]</scope>
    <source>
        <strain evidence="4 5">HMC1</strain>
    </source>
</reference>
<keyword evidence="5" id="KW-1185">Reference proteome</keyword>
<dbReference type="SUPFAM" id="SSF51445">
    <property type="entry name" value="(Trans)glycosidases"/>
    <property type="match status" value="1"/>
</dbReference>
<dbReference type="Proteomes" id="UP000468735">
    <property type="component" value="Unassembled WGS sequence"/>
</dbReference>
<keyword evidence="2" id="KW-0326">Glycosidase</keyword>
<evidence type="ECO:0000313" key="4">
    <source>
        <dbReference type="EMBL" id="KAB2344173.1"/>
    </source>
</evidence>
<dbReference type="GO" id="GO:0005975">
    <property type="term" value="P:carbohydrate metabolic process"/>
    <property type="evidence" value="ECO:0007669"/>
    <property type="project" value="InterPro"/>
</dbReference>
<proteinExistence type="predicted"/>
<dbReference type="PANTHER" id="PTHR12631:SF10">
    <property type="entry name" value="BETA-XYLOSIDASE-LIKE PROTEIN-RELATED"/>
    <property type="match status" value="1"/>
</dbReference>
<name>A0A6H9YVY9_9ACTN</name>
<dbReference type="InterPro" id="IPR013529">
    <property type="entry name" value="Glyco_hydro_42_N"/>
</dbReference>
<evidence type="ECO:0000256" key="2">
    <source>
        <dbReference type="ARBA" id="ARBA00023295"/>
    </source>
</evidence>
<evidence type="ECO:0000313" key="5">
    <source>
        <dbReference type="Proteomes" id="UP000468735"/>
    </source>
</evidence>
<dbReference type="InterPro" id="IPR051923">
    <property type="entry name" value="Glycosyl_Hydrolase_39"/>
</dbReference>
<gene>
    <name evidence="4" type="ORF">F8566_32990</name>
</gene>
<dbReference type="GO" id="GO:0009341">
    <property type="term" value="C:beta-galactosidase complex"/>
    <property type="evidence" value="ECO:0007669"/>
    <property type="project" value="InterPro"/>
</dbReference>
<accession>A0A6H9YVY9</accession>
<protein>
    <recommendedName>
        <fullName evidence="3">Glycoside hydrolase family 42 N-terminal domain-containing protein</fullName>
    </recommendedName>
</protein>
<dbReference type="PANTHER" id="PTHR12631">
    <property type="entry name" value="ALPHA-L-IDURONIDASE"/>
    <property type="match status" value="1"/>
</dbReference>
<organism evidence="4 5">
    <name type="scientific">Actinomadura rudentiformis</name>
    <dbReference type="NCBI Taxonomy" id="359158"/>
    <lineage>
        <taxon>Bacteria</taxon>
        <taxon>Bacillati</taxon>
        <taxon>Actinomycetota</taxon>
        <taxon>Actinomycetes</taxon>
        <taxon>Streptosporangiales</taxon>
        <taxon>Thermomonosporaceae</taxon>
        <taxon>Actinomadura</taxon>
    </lineage>
</organism>
<keyword evidence="1" id="KW-0378">Hydrolase</keyword>
<dbReference type="Gene3D" id="3.20.20.80">
    <property type="entry name" value="Glycosidases"/>
    <property type="match status" value="1"/>
</dbReference>
<dbReference type="AlphaFoldDB" id="A0A6H9YVY9"/>
<feature type="domain" description="Glycoside hydrolase family 42 N-terminal" evidence="3">
    <location>
        <begin position="149"/>
        <end position="207"/>
    </location>
</feature>
<comment type="caution">
    <text evidence="4">The sequence shown here is derived from an EMBL/GenBank/DDBJ whole genome shotgun (WGS) entry which is preliminary data.</text>
</comment>
<sequence>MGNRELVLDPRLSPGWRELVADCLSPRHAERNAFDAVTLLARIRKLNGWPVPAEPFGPPATAGRQRMRIPATLAATAAILLATVATDTPAVDVSRPVSSRTAGAVAQRAYGPMWTADRPVPADMFGVTMNSSSGAMPSFRVGSVRLWDSETRWAQLQPRKGQFQWATLDRMVEGARRAGLPALFVFGGTPAWAAPDGPKAAYPDGSRTAPPDDLADWSTLVRALVQRYRGRLGAYELWVNGNDGRYYSGSVETLVEMARRAGAIIRDIDRGATIVCPSMGRLWQPDAQRFLRRFAELGGYEHCDVAGVKLHQRRASDPPETMSDLLTTINRTLHQAGKHPELWSTGTTHDYAIEDALDQERATRYFVRFYLMGIYGSYIGLRNMYFYAWGNGRLPIVLQAEGGAPTPAALAVERLQRWLVNARVRSCGPGTAMNIAGNVWQCRFTFSEKAASEHADIIWTDTGTAALTAGPGATSLHRLDGTTARVGTGDTVHITESPLMIRYADR</sequence>
<dbReference type="InterPro" id="IPR017853">
    <property type="entry name" value="GH"/>
</dbReference>
<evidence type="ECO:0000256" key="1">
    <source>
        <dbReference type="ARBA" id="ARBA00022801"/>
    </source>
</evidence>